<dbReference type="AlphaFoldDB" id="A0A9X2H827"/>
<dbReference type="RefSeq" id="WP_197738021.1">
    <property type="nucleotide sequence ID" value="NZ_BAAANU010000034.1"/>
</dbReference>
<dbReference type="EMBL" id="JAMZDY010000001">
    <property type="protein sequence ID" value="MCP2372542.1"/>
    <property type="molecule type" value="Genomic_DNA"/>
</dbReference>
<accession>A0A9X2H827</accession>
<dbReference type="PANTHER" id="PTHR40758">
    <property type="entry name" value="CONSERVED PROTEIN"/>
    <property type="match status" value="1"/>
</dbReference>
<protein>
    <recommendedName>
        <fullName evidence="1">MDMPI C-terminal domain-containing protein</fullName>
    </recommendedName>
</protein>
<evidence type="ECO:0000259" key="1">
    <source>
        <dbReference type="Pfam" id="PF07398"/>
    </source>
</evidence>
<dbReference type="GO" id="GO:0005886">
    <property type="term" value="C:plasma membrane"/>
    <property type="evidence" value="ECO:0007669"/>
    <property type="project" value="TreeGrafter"/>
</dbReference>
<reference evidence="2" key="1">
    <citation type="submission" date="2022-06" db="EMBL/GenBank/DDBJ databases">
        <title>Sequencing the genomes of 1000 actinobacteria strains.</title>
        <authorList>
            <person name="Klenk H.-P."/>
        </authorList>
    </citation>
    <scope>NUCLEOTIDE SEQUENCE</scope>
    <source>
        <strain evidence="2">DSM 22016</strain>
    </source>
</reference>
<keyword evidence="3" id="KW-1185">Reference proteome</keyword>
<feature type="domain" description="MDMPI C-terminal" evidence="1">
    <location>
        <begin position="19"/>
        <end position="113"/>
    </location>
</feature>
<proteinExistence type="predicted"/>
<dbReference type="Pfam" id="PF07398">
    <property type="entry name" value="MDMPI_C"/>
    <property type="match status" value="1"/>
</dbReference>
<name>A0A9X2H827_9MICO</name>
<dbReference type="PANTHER" id="PTHR40758:SF1">
    <property type="entry name" value="CONSERVED PROTEIN"/>
    <property type="match status" value="1"/>
</dbReference>
<dbReference type="InterPro" id="IPR010872">
    <property type="entry name" value="MDMPI_C-term_domain"/>
</dbReference>
<evidence type="ECO:0000313" key="3">
    <source>
        <dbReference type="Proteomes" id="UP001139722"/>
    </source>
</evidence>
<evidence type="ECO:0000313" key="2">
    <source>
        <dbReference type="EMBL" id="MCP2372542.1"/>
    </source>
</evidence>
<organism evidence="2 3">
    <name type="scientific">Agromyces terreus</name>
    <dbReference type="NCBI Taxonomy" id="424795"/>
    <lineage>
        <taxon>Bacteria</taxon>
        <taxon>Bacillati</taxon>
        <taxon>Actinomycetota</taxon>
        <taxon>Actinomycetes</taxon>
        <taxon>Micrococcales</taxon>
        <taxon>Microbacteriaceae</taxon>
        <taxon>Agromyces</taxon>
    </lineage>
</organism>
<gene>
    <name evidence="2" type="ORF">BJ978_003218</name>
</gene>
<comment type="caution">
    <text evidence="2">The sequence shown here is derived from an EMBL/GenBank/DDBJ whole genome shotgun (WGS) entry which is preliminary data.</text>
</comment>
<dbReference type="Proteomes" id="UP001139722">
    <property type="component" value="Unassembled WGS sequence"/>
</dbReference>
<sequence>MYTYDAQLTLGVPQPIPDEVALDGFDDCQFTLCATTVAWPNEPAVVDYHAKEGRSWRLRLDRQGARVTRLGAPVAGEDQLPADVTARGTASELVLFFYGRISMESLELNGDRRIFDQLIAWDPSA</sequence>